<protein>
    <submittedName>
        <fullName evidence="1">Uncharacterized protein</fullName>
    </submittedName>
</protein>
<evidence type="ECO:0000313" key="1">
    <source>
        <dbReference type="EMBL" id="KAI5659222.1"/>
    </source>
</evidence>
<organism evidence="1 2">
    <name type="scientific">Catharanthus roseus</name>
    <name type="common">Madagascar periwinkle</name>
    <name type="synonym">Vinca rosea</name>
    <dbReference type="NCBI Taxonomy" id="4058"/>
    <lineage>
        <taxon>Eukaryota</taxon>
        <taxon>Viridiplantae</taxon>
        <taxon>Streptophyta</taxon>
        <taxon>Embryophyta</taxon>
        <taxon>Tracheophyta</taxon>
        <taxon>Spermatophyta</taxon>
        <taxon>Magnoliopsida</taxon>
        <taxon>eudicotyledons</taxon>
        <taxon>Gunneridae</taxon>
        <taxon>Pentapetalae</taxon>
        <taxon>asterids</taxon>
        <taxon>lamiids</taxon>
        <taxon>Gentianales</taxon>
        <taxon>Apocynaceae</taxon>
        <taxon>Rauvolfioideae</taxon>
        <taxon>Vinceae</taxon>
        <taxon>Catharanthinae</taxon>
        <taxon>Catharanthus</taxon>
    </lineage>
</organism>
<dbReference type="EMBL" id="CM044706">
    <property type="protein sequence ID" value="KAI5659222.1"/>
    <property type="molecule type" value="Genomic_DNA"/>
</dbReference>
<proteinExistence type="predicted"/>
<gene>
    <name evidence="1" type="ORF">M9H77_28015</name>
</gene>
<evidence type="ECO:0000313" key="2">
    <source>
        <dbReference type="Proteomes" id="UP001060085"/>
    </source>
</evidence>
<sequence length="106" mass="11650">MAVVAVKGAKETVSICGASYCWRRVEVDCSRVGRMCSLAVAVLRSRLVVHSYLGSPSKAWTPVTSCPPLSATGALSCHRSLINSELWRFLAVFGDDSRLWFFIQIL</sequence>
<accession>A0ACC0AGU1</accession>
<comment type="caution">
    <text evidence="1">The sequence shown here is derived from an EMBL/GenBank/DDBJ whole genome shotgun (WGS) entry which is preliminary data.</text>
</comment>
<name>A0ACC0AGU1_CATRO</name>
<reference evidence="2" key="1">
    <citation type="journal article" date="2023" name="Nat. Plants">
        <title>Single-cell RNA sequencing provides a high-resolution roadmap for understanding the multicellular compartmentation of specialized metabolism.</title>
        <authorList>
            <person name="Sun S."/>
            <person name="Shen X."/>
            <person name="Li Y."/>
            <person name="Li Y."/>
            <person name="Wang S."/>
            <person name="Li R."/>
            <person name="Zhang H."/>
            <person name="Shen G."/>
            <person name="Guo B."/>
            <person name="Wei J."/>
            <person name="Xu J."/>
            <person name="St-Pierre B."/>
            <person name="Chen S."/>
            <person name="Sun C."/>
        </authorList>
    </citation>
    <scope>NUCLEOTIDE SEQUENCE [LARGE SCALE GENOMIC DNA]</scope>
</reference>
<keyword evidence="2" id="KW-1185">Reference proteome</keyword>
<dbReference type="Proteomes" id="UP001060085">
    <property type="component" value="Linkage Group LG06"/>
</dbReference>